<dbReference type="Pfam" id="PF13715">
    <property type="entry name" value="CarbopepD_reg_2"/>
    <property type="match status" value="1"/>
</dbReference>
<name>A0A1H9M7R8_9BACT</name>
<dbReference type="InterPro" id="IPR023996">
    <property type="entry name" value="TonB-dep_OMP_SusC/RagA"/>
</dbReference>
<dbReference type="NCBIfam" id="TIGR04057">
    <property type="entry name" value="SusC_RagA_signa"/>
    <property type="match status" value="1"/>
</dbReference>
<keyword evidence="11" id="KW-1185">Reference proteome</keyword>
<comment type="similarity">
    <text evidence="7">Belongs to the TonB-dependent receptor family.</text>
</comment>
<dbReference type="InterPro" id="IPR023997">
    <property type="entry name" value="TonB-dep_OMP_SusC/RagA_CS"/>
</dbReference>
<evidence type="ECO:0000256" key="3">
    <source>
        <dbReference type="ARBA" id="ARBA00022452"/>
    </source>
</evidence>
<dbReference type="NCBIfam" id="TIGR04056">
    <property type="entry name" value="OMP_RagA_SusC"/>
    <property type="match status" value="1"/>
</dbReference>
<keyword evidence="8" id="KW-0732">Signal</keyword>
<dbReference type="PROSITE" id="PS52016">
    <property type="entry name" value="TONB_DEPENDENT_REC_3"/>
    <property type="match status" value="1"/>
</dbReference>
<sequence length="1032" mass="110383">MKLFSNHFTRGCLFLMFALFTGALMAQSTVSGTITDADNGDPLIGASILVTGTSTGTVTDFDGKYTVNVPANAESLTISYTGYATQTIALTGQSTLDIQLASGELLDEVVVVGYGTVTQKEVTSAVTTVEAKDFNVGDINDPTQLIQGKVAGLSISKAGGDVNGGTDIRLRGLSSFGGNTQPLIIIDGVTGADLRTVDPSDIESINVLKDGSAAAIYGIQASAGVIIVTTKRGTEGGGQVDYRGYVSAQSIAAQPELAGRDEYLRIIGAAADLNRTLRPDIADLPTGAEVQAANDYGGETDWVDEVTRTGISHVHNLSYSGGANGTTYRASVNYRDIKGIGYRSDGFQQLNGRLSVTQKAVNDRLELSLDVTATDRTAEFFNGNIYKFATTYNPTAPVFANDAGFSVPQEIADKSNAVYGGYFQVDNFDYVNPVSIGDQFTNTQQRADFLYSARAAFDVTDDFTIQASYSRTRENTTGGTYASRTELSAGGANGNPAFAGSGNRFANDNRNELFEVTGTYNLDLGGNDLQLLAGYSWQEYNFQSFGAGGRGTPTDAFGFNNLSAFQNSTEAPLGINSSQFANRIIGFFGRARLSIGSAYNITASIRRDGTSQNGPENRWDIFPALSASADLVDALDLAGPDQLKFRIGYGITGSLPPGSYDYLATFAPAPGLFFPFGESYVATIGPTSNPNPNLRFEKKGEFNTGIDFAFMDYKLTGTLDFYIRNTGDLLFNAEVPTPPFLFRNVQANLNNVDLINTGVELSLGYNVEGSNFTWNPNLVFSTYNTRLEQTDEVADFNFGDGGSVDLTSTVPGAPGQNGFPVTTIAIGEEFGGLYTLITDDEATDASGEYVFLDAEGNAIEGRDPNNADRVLVGNGLPDFSIGFANSFTFGDSWDFSFFLRGDFGHDLVNMPQNFYGQFGNAVARPIDNIITTNLNENIISAPILNSNFVEDASFLALDNANLGYTFDLGGNSGFRNLRLYVAGQNLFYITGYSGVDPNVRYTDGGNALAPGIDRRTTFFRTRTVTFGASVGF</sequence>
<dbReference type="GO" id="GO:0009279">
    <property type="term" value="C:cell outer membrane"/>
    <property type="evidence" value="ECO:0007669"/>
    <property type="project" value="UniProtKB-SubCell"/>
</dbReference>
<evidence type="ECO:0000256" key="1">
    <source>
        <dbReference type="ARBA" id="ARBA00004571"/>
    </source>
</evidence>
<keyword evidence="4 7" id="KW-0812">Transmembrane</keyword>
<feature type="domain" description="TonB-dependent receptor plug" evidence="9">
    <location>
        <begin position="119"/>
        <end position="225"/>
    </location>
</feature>
<keyword evidence="2 7" id="KW-0813">Transport</keyword>
<accession>A0A1H9M7R8</accession>
<dbReference type="Gene3D" id="2.40.170.20">
    <property type="entry name" value="TonB-dependent receptor, beta-barrel domain"/>
    <property type="match status" value="1"/>
</dbReference>
<evidence type="ECO:0000256" key="6">
    <source>
        <dbReference type="ARBA" id="ARBA00023237"/>
    </source>
</evidence>
<dbReference type="EMBL" id="FOFB01000027">
    <property type="protein sequence ID" value="SER19718.1"/>
    <property type="molecule type" value="Genomic_DNA"/>
</dbReference>
<dbReference type="Gene3D" id="2.170.130.10">
    <property type="entry name" value="TonB-dependent receptor, plug domain"/>
    <property type="match status" value="1"/>
</dbReference>
<keyword evidence="5 7" id="KW-0472">Membrane</keyword>
<organism evidence="10 11">
    <name type="scientific">Neolewinella agarilytica</name>
    <dbReference type="NCBI Taxonomy" id="478744"/>
    <lineage>
        <taxon>Bacteria</taxon>
        <taxon>Pseudomonadati</taxon>
        <taxon>Bacteroidota</taxon>
        <taxon>Saprospiria</taxon>
        <taxon>Saprospirales</taxon>
        <taxon>Lewinellaceae</taxon>
        <taxon>Neolewinella</taxon>
    </lineage>
</organism>
<evidence type="ECO:0000256" key="2">
    <source>
        <dbReference type="ARBA" id="ARBA00022448"/>
    </source>
</evidence>
<evidence type="ECO:0000313" key="11">
    <source>
        <dbReference type="Proteomes" id="UP000199021"/>
    </source>
</evidence>
<dbReference type="OrthoDB" id="9768177at2"/>
<evidence type="ECO:0000259" key="9">
    <source>
        <dbReference type="Pfam" id="PF07715"/>
    </source>
</evidence>
<dbReference type="Pfam" id="PF07715">
    <property type="entry name" value="Plug"/>
    <property type="match status" value="1"/>
</dbReference>
<dbReference type="InterPro" id="IPR008969">
    <property type="entry name" value="CarboxyPept-like_regulatory"/>
</dbReference>
<gene>
    <name evidence="10" type="ORF">SAMN05444359_12761</name>
</gene>
<feature type="chain" id="PRO_5011514530" evidence="8">
    <location>
        <begin position="27"/>
        <end position="1032"/>
    </location>
</feature>
<dbReference type="Gene3D" id="2.60.40.1120">
    <property type="entry name" value="Carboxypeptidase-like, regulatory domain"/>
    <property type="match status" value="1"/>
</dbReference>
<comment type="subcellular location">
    <subcellularLocation>
        <location evidence="1 7">Cell outer membrane</location>
        <topology evidence="1 7">Multi-pass membrane protein</topology>
    </subcellularLocation>
</comment>
<dbReference type="InterPro" id="IPR037066">
    <property type="entry name" value="Plug_dom_sf"/>
</dbReference>
<evidence type="ECO:0000256" key="4">
    <source>
        <dbReference type="ARBA" id="ARBA00022692"/>
    </source>
</evidence>
<dbReference type="InterPro" id="IPR036942">
    <property type="entry name" value="Beta-barrel_TonB_sf"/>
</dbReference>
<evidence type="ECO:0000256" key="5">
    <source>
        <dbReference type="ARBA" id="ARBA00023136"/>
    </source>
</evidence>
<dbReference type="InterPro" id="IPR039426">
    <property type="entry name" value="TonB-dep_rcpt-like"/>
</dbReference>
<protein>
    <submittedName>
        <fullName evidence="10">Iron complex outermembrane recepter protein</fullName>
    </submittedName>
</protein>
<dbReference type="InterPro" id="IPR012910">
    <property type="entry name" value="Plug_dom"/>
</dbReference>
<evidence type="ECO:0000256" key="8">
    <source>
        <dbReference type="SAM" id="SignalP"/>
    </source>
</evidence>
<evidence type="ECO:0000313" key="10">
    <source>
        <dbReference type="EMBL" id="SER19718.1"/>
    </source>
</evidence>
<dbReference type="SUPFAM" id="SSF56935">
    <property type="entry name" value="Porins"/>
    <property type="match status" value="1"/>
</dbReference>
<keyword evidence="3 7" id="KW-1134">Transmembrane beta strand</keyword>
<proteinExistence type="inferred from homology"/>
<dbReference type="STRING" id="478744.SAMN05444359_12761"/>
<evidence type="ECO:0000256" key="7">
    <source>
        <dbReference type="PROSITE-ProRule" id="PRU01360"/>
    </source>
</evidence>
<dbReference type="SUPFAM" id="SSF49464">
    <property type="entry name" value="Carboxypeptidase regulatory domain-like"/>
    <property type="match status" value="1"/>
</dbReference>
<dbReference type="AlphaFoldDB" id="A0A1H9M7R8"/>
<dbReference type="InParanoid" id="A0A1H9M7R8"/>
<dbReference type="Proteomes" id="UP000199021">
    <property type="component" value="Unassembled WGS sequence"/>
</dbReference>
<feature type="signal peptide" evidence="8">
    <location>
        <begin position="1"/>
        <end position="26"/>
    </location>
</feature>
<reference evidence="11" key="1">
    <citation type="submission" date="2016-10" db="EMBL/GenBank/DDBJ databases">
        <authorList>
            <person name="Varghese N."/>
            <person name="Submissions S."/>
        </authorList>
    </citation>
    <scope>NUCLEOTIDE SEQUENCE [LARGE SCALE GENOMIC DNA]</scope>
    <source>
        <strain evidence="11">DSM 24740</strain>
    </source>
</reference>
<keyword evidence="6 7" id="KW-0998">Cell outer membrane</keyword>